<reference evidence="1 2" key="1">
    <citation type="journal article" date="2021" name="Nat. Plants">
        <title>The Taxus genome provides insights into paclitaxel biosynthesis.</title>
        <authorList>
            <person name="Xiong X."/>
            <person name="Gou J."/>
            <person name="Liao Q."/>
            <person name="Li Y."/>
            <person name="Zhou Q."/>
            <person name="Bi G."/>
            <person name="Li C."/>
            <person name="Du R."/>
            <person name="Wang X."/>
            <person name="Sun T."/>
            <person name="Guo L."/>
            <person name="Liang H."/>
            <person name="Lu P."/>
            <person name="Wu Y."/>
            <person name="Zhang Z."/>
            <person name="Ro D.K."/>
            <person name="Shang Y."/>
            <person name="Huang S."/>
            <person name="Yan J."/>
        </authorList>
    </citation>
    <scope>NUCLEOTIDE SEQUENCE [LARGE SCALE GENOMIC DNA]</scope>
    <source>
        <strain evidence="1">Ta-2019</strain>
    </source>
</reference>
<name>A0AA38C4U2_TAXCH</name>
<dbReference type="EMBL" id="JAHRHJ020000011">
    <property type="protein sequence ID" value="KAH9294801.1"/>
    <property type="molecule type" value="Genomic_DNA"/>
</dbReference>
<gene>
    <name evidence="1" type="ORF">KI387_038389</name>
</gene>
<feature type="non-terminal residue" evidence="1">
    <location>
        <position position="1"/>
    </location>
</feature>
<organism evidence="1 2">
    <name type="scientific">Taxus chinensis</name>
    <name type="common">Chinese yew</name>
    <name type="synonym">Taxus wallichiana var. chinensis</name>
    <dbReference type="NCBI Taxonomy" id="29808"/>
    <lineage>
        <taxon>Eukaryota</taxon>
        <taxon>Viridiplantae</taxon>
        <taxon>Streptophyta</taxon>
        <taxon>Embryophyta</taxon>
        <taxon>Tracheophyta</taxon>
        <taxon>Spermatophyta</taxon>
        <taxon>Pinopsida</taxon>
        <taxon>Pinidae</taxon>
        <taxon>Conifers II</taxon>
        <taxon>Cupressales</taxon>
        <taxon>Taxaceae</taxon>
        <taxon>Taxus</taxon>
    </lineage>
</organism>
<sequence>GEPGGETRVTPGLVGRDGRPISGFHFKSLPPPHGDQIGLHPRRHGNATCHSRIGTGKMDGWGVAEDLDFLGLKAQGKNFTAFPDEGRKGATC</sequence>
<evidence type="ECO:0000313" key="2">
    <source>
        <dbReference type="Proteomes" id="UP000824469"/>
    </source>
</evidence>
<evidence type="ECO:0000313" key="1">
    <source>
        <dbReference type="EMBL" id="KAH9294801.1"/>
    </source>
</evidence>
<protein>
    <submittedName>
        <fullName evidence="1">Uncharacterized protein</fullName>
    </submittedName>
</protein>
<proteinExistence type="predicted"/>
<dbReference type="Proteomes" id="UP000824469">
    <property type="component" value="Unassembled WGS sequence"/>
</dbReference>
<accession>A0AA38C4U2</accession>
<feature type="non-terminal residue" evidence="1">
    <location>
        <position position="92"/>
    </location>
</feature>
<comment type="caution">
    <text evidence="1">The sequence shown here is derived from an EMBL/GenBank/DDBJ whole genome shotgun (WGS) entry which is preliminary data.</text>
</comment>
<dbReference type="AlphaFoldDB" id="A0AA38C4U2"/>
<keyword evidence="2" id="KW-1185">Reference proteome</keyword>